<reference evidence="1 2" key="1">
    <citation type="journal article" date="2024" name="IMA Fungus">
        <title>IMA Genome - F19 : A genome assembly and annotation guide to empower mycologists, including annotated draft genome sequences of Ceratocystis pirilliformis, Diaporthe australafricana, Fusarium ophioides, Paecilomyces lecythidis, and Sporothrix stenoceras.</title>
        <authorList>
            <person name="Aylward J."/>
            <person name="Wilson A.M."/>
            <person name="Visagie C.M."/>
            <person name="Spraker J."/>
            <person name="Barnes I."/>
            <person name="Buitendag C."/>
            <person name="Ceriani C."/>
            <person name="Del Mar Angel L."/>
            <person name="du Plessis D."/>
            <person name="Fuchs T."/>
            <person name="Gasser K."/>
            <person name="Kramer D."/>
            <person name="Li W."/>
            <person name="Munsamy K."/>
            <person name="Piso A."/>
            <person name="Price J.L."/>
            <person name="Sonnekus B."/>
            <person name="Thomas C."/>
            <person name="van der Nest A."/>
            <person name="van Dijk A."/>
            <person name="van Heerden A."/>
            <person name="van Vuuren N."/>
            <person name="Yilmaz N."/>
            <person name="Duong T.A."/>
            <person name="van der Merwe N.A."/>
            <person name="Wingfield M.J."/>
            <person name="Wingfield B.D."/>
        </authorList>
    </citation>
    <scope>NUCLEOTIDE SEQUENCE [LARGE SCALE GENOMIC DNA]</scope>
    <source>
        <strain evidence="1 2">CMW 18300</strain>
    </source>
</reference>
<evidence type="ECO:0000313" key="2">
    <source>
        <dbReference type="Proteomes" id="UP001583177"/>
    </source>
</evidence>
<accession>A0ABR3XIS1</accession>
<protein>
    <recommendedName>
        <fullName evidence="3">Protein kinase domain-containing protein</fullName>
    </recommendedName>
</protein>
<sequence length="336" mass="38181">MSPTAQSVIDERRSRQRQAALSCTEDDIWNASQTQGRTPFGAAKGFTYPVGSKDPEFFVKFTRSPSKWLLEPEKRNHEFAFNTLRIQQQPASEQRKLIVCVPELFRAFEHRECYFLVMEHVPGKTLEQILDEDDNEGAGEVDHSMLYEHIAEGIRLLCVRAPPGSSPGPVGGGILRHPFFNDFEAATPYRDIEMLETHLNKVSRLRSRRSPNPPPTVSLERELEFYYSYLCAGNFIFTTAADHTALYIIDFDEAGFLPPSFMTFVLHDTIRPLSVRVAENIVGLIKPNEDNLQAMSSISYFVLSAIYYFGGFNPVRFRGSVIPSRTSEYHKIISLT</sequence>
<keyword evidence="2" id="KW-1185">Reference proteome</keyword>
<comment type="caution">
    <text evidence="1">The sequence shown here is derived from an EMBL/GenBank/DDBJ whole genome shotgun (WGS) entry which is preliminary data.</text>
</comment>
<proteinExistence type="predicted"/>
<dbReference type="Proteomes" id="UP001583177">
    <property type="component" value="Unassembled WGS sequence"/>
</dbReference>
<dbReference type="SUPFAM" id="SSF56112">
    <property type="entry name" value="Protein kinase-like (PK-like)"/>
    <property type="match status" value="1"/>
</dbReference>
<gene>
    <name evidence="1" type="ORF">Daus18300_003005</name>
</gene>
<dbReference type="EMBL" id="JAWRVE010000018">
    <property type="protein sequence ID" value="KAL1875814.1"/>
    <property type="molecule type" value="Genomic_DNA"/>
</dbReference>
<evidence type="ECO:0008006" key="3">
    <source>
        <dbReference type="Google" id="ProtNLM"/>
    </source>
</evidence>
<organism evidence="1 2">
    <name type="scientific">Diaporthe australafricana</name>
    <dbReference type="NCBI Taxonomy" id="127596"/>
    <lineage>
        <taxon>Eukaryota</taxon>
        <taxon>Fungi</taxon>
        <taxon>Dikarya</taxon>
        <taxon>Ascomycota</taxon>
        <taxon>Pezizomycotina</taxon>
        <taxon>Sordariomycetes</taxon>
        <taxon>Sordariomycetidae</taxon>
        <taxon>Diaporthales</taxon>
        <taxon>Diaporthaceae</taxon>
        <taxon>Diaporthe</taxon>
    </lineage>
</organism>
<dbReference type="InterPro" id="IPR011009">
    <property type="entry name" value="Kinase-like_dom_sf"/>
</dbReference>
<evidence type="ECO:0000313" key="1">
    <source>
        <dbReference type="EMBL" id="KAL1875814.1"/>
    </source>
</evidence>
<name>A0ABR3XIS1_9PEZI</name>